<evidence type="ECO:0000259" key="8">
    <source>
        <dbReference type="PROSITE" id="PS50198"/>
    </source>
</evidence>
<keyword evidence="10" id="KW-1185">Reference proteome</keyword>
<dbReference type="Pfam" id="PF00639">
    <property type="entry name" value="Rotamase"/>
    <property type="match status" value="1"/>
</dbReference>
<evidence type="ECO:0000313" key="10">
    <source>
        <dbReference type="Proteomes" id="UP000016933"/>
    </source>
</evidence>
<evidence type="ECO:0000256" key="1">
    <source>
        <dbReference type="ARBA" id="ARBA00000971"/>
    </source>
</evidence>
<gene>
    <name evidence="9" type="ORF">DOTSEDRAFT_68525</name>
</gene>
<dbReference type="Gene3D" id="3.10.50.40">
    <property type="match status" value="1"/>
</dbReference>
<dbReference type="AlphaFoldDB" id="N1Q4W3"/>
<feature type="region of interest" description="Disordered" evidence="7">
    <location>
        <begin position="1"/>
        <end position="29"/>
    </location>
</feature>
<comment type="catalytic activity">
    <reaction evidence="1 6">
        <text>[protein]-peptidylproline (omega=180) = [protein]-peptidylproline (omega=0)</text>
        <dbReference type="Rhea" id="RHEA:16237"/>
        <dbReference type="Rhea" id="RHEA-COMP:10747"/>
        <dbReference type="Rhea" id="RHEA-COMP:10748"/>
        <dbReference type="ChEBI" id="CHEBI:83833"/>
        <dbReference type="ChEBI" id="CHEBI:83834"/>
        <dbReference type="EC" id="5.2.1.8"/>
    </reaction>
</comment>
<dbReference type="OrthoDB" id="1911748at2759"/>
<accession>N1Q4W3</accession>
<dbReference type="InterPro" id="IPR000297">
    <property type="entry name" value="PPIase_PpiC"/>
</dbReference>
<dbReference type="GO" id="GO:0003677">
    <property type="term" value="F:DNA binding"/>
    <property type="evidence" value="ECO:0007669"/>
    <property type="project" value="InterPro"/>
</dbReference>
<dbReference type="PANTHER" id="PTHR45995">
    <property type="match status" value="1"/>
</dbReference>
<dbReference type="InterPro" id="IPR046357">
    <property type="entry name" value="PPIase_dom_sf"/>
</dbReference>
<dbReference type="HOGENOM" id="CLU_090028_2_0_1"/>
<evidence type="ECO:0000256" key="6">
    <source>
        <dbReference type="RuleBase" id="RU363014"/>
    </source>
</evidence>
<evidence type="ECO:0000256" key="3">
    <source>
        <dbReference type="ARBA" id="ARBA00023110"/>
    </source>
</evidence>
<feature type="compositionally biased region" description="Basic and acidic residues" evidence="7">
    <location>
        <begin position="1"/>
        <end position="22"/>
    </location>
</feature>
<dbReference type="Proteomes" id="UP000016933">
    <property type="component" value="Unassembled WGS sequence"/>
</dbReference>
<reference evidence="10" key="1">
    <citation type="journal article" date="2012" name="PLoS Genet.">
        <title>The genomes of the fungal plant pathogens Cladosporium fulvum and Dothistroma septosporum reveal adaptation to different hosts and lifestyles but also signatures of common ancestry.</title>
        <authorList>
            <person name="de Wit P.J.G.M."/>
            <person name="van der Burgt A."/>
            <person name="Oekmen B."/>
            <person name="Stergiopoulos I."/>
            <person name="Abd-Elsalam K.A."/>
            <person name="Aerts A.L."/>
            <person name="Bahkali A.H."/>
            <person name="Beenen H.G."/>
            <person name="Chettri P."/>
            <person name="Cox M.P."/>
            <person name="Datema E."/>
            <person name="de Vries R.P."/>
            <person name="Dhillon B."/>
            <person name="Ganley A.R."/>
            <person name="Griffiths S.A."/>
            <person name="Guo Y."/>
            <person name="Hamelin R.C."/>
            <person name="Henrissat B."/>
            <person name="Kabir M.S."/>
            <person name="Jashni M.K."/>
            <person name="Kema G."/>
            <person name="Klaubauf S."/>
            <person name="Lapidus A."/>
            <person name="Levasseur A."/>
            <person name="Lindquist E."/>
            <person name="Mehrabi R."/>
            <person name="Ohm R.A."/>
            <person name="Owen T.J."/>
            <person name="Salamov A."/>
            <person name="Schwelm A."/>
            <person name="Schijlen E."/>
            <person name="Sun H."/>
            <person name="van den Burg H.A."/>
            <person name="van Ham R.C.H.J."/>
            <person name="Zhang S."/>
            <person name="Goodwin S.B."/>
            <person name="Grigoriev I.V."/>
            <person name="Collemare J."/>
            <person name="Bradshaw R.E."/>
        </authorList>
    </citation>
    <scope>NUCLEOTIDE SEQUENCE [LARGE SCALE GENOMIC DNA]</scope>
    <source>
        <strain evidence="10">NZE10 / CBS 128990</strain>
    </source>
</reference>
<protein>
    <recommendedName>
        <fullName evidence="6">Peptidyl-prolyl cis-trans isomerase</fullName>
        <ecNumber evidence="6">5.2.1.8</ecNumber>
    </recommendedName>
</protein>
<dbReference type="EMBL" id="KB446535">
    <property type="protein sequence ID" value="EME49774.1"/>
    <property type="molecule type" value="Genomic_DNA"/>
</dbReference>
<dbReference type="OMA" id="YHIIMVT"/>
<dbReference type="eggNOG" id="KOG3258">
    <property type="taxonomic scope" value="Eukaryota"/>
</dbReference>
<feature type="domain" description="PpiC" evidence="8">
    <location>
        <begin position="30"/>
        <end position="122"/>
    </location>
</feature>
<dbReference type="SUPFAM" id="SSF54534">
    <property type="entry name" value="FKBP-like"/>
    <property type="match status" value="1"/>
</dbReference>
<proteinExistence type="inferred from homology"/>
<evidence type="ECO:0000256" key="2">
    <source>
        <dbReference type="ARBA" id="ARBA00010242"/>
    </source>
</evidence>
<dbReference type="STRING" id="675120.N1Q4W3"/>
<name>N1Q4W3_DOTSN</name>
<comment type="similarity">
    <text evidence="2">Belongs to the PpiC/parvulin rotamase family. PIN4 subfamily.</text>
</comment>
<evidence type="ECO:0000256" key="7">
    <source>
        <dbReference type="SAM" id="MobiDB-lite"/>
    </source>
</evidence>
<dbReference type="GO" id="GO:0006364">
    <property type="term" value="P:rRNA processing"/>
    <property type="evidence" value="ECO:0007669"/>
    <property type="project" value="InterPro"/>
</dbReference>
<reference evidence="9 10" key="2">
    <citation type="journal article" date="2012" name="PLoS Pathog.">
        <title>Diverse lifestyles and strategies of plant pathogenesis encoded in the genomes of eighteen Dothideomycetes fungi.</title>
        <authorList>
            <person name="Ohm R.A."/>
            <person name="Feau N."/>
            <person name="Henrissat B."/>
            <person name="Schoch C.L."/>
            <person name="Horwitz B.A."/>
            <person name="Barry K.W."/>
            <person name="Condon B.J."/>
            <person name="Copeland A.C."/>
            <person name="Dhillon B."/>
            <person name="Glaser F."/>
            <person name="Hesse C.N."/>
            <person name="Kosti I."/>
            <person name="LaButti K."/>
            <person name="Lindquist E.A."/>
            <person name="Lucas S."/>
            <person name="Salamov A.A."/>
            <person name="Bradshaw R.E."/>
            <person name="Ciuffetti L."/>
            <person name="Hamelin R.C."/>
            <person name="Kema G.H.J."/>
            <person name="Lawrence C."/>
            <person name="Scott J.A."/>
            <person name="Spatafora J.W."/>
            <person name="Turgeon B.G."/>
            <person name="de Wit P.J.G.M."/>
            <person name="Zhong S."/>
            <person name="Goodwin S.B."/>
            <person name="Grigoriev I.V."/>
        </authorList>
    </citation>
    <scope>NUCLEOTIDE SEQUENCE [LARGE SCALE GENOMIC DNA]</scope>
    <source>
        <strain evidence="10">NZE10 / CBS 128990</strain>
    </source>
</reference>
<dbReference type="EC" id="5.2.1.8" evidence="6"/>
<keyword evidence="4 5" id="KW-0413">Isomerase</keyword>
<evidence type="ECO:0000256" key="4">
    <source>
        <dbReference type="ARBA" id="ARBA00023235"/>
    </source>
</evidence>
<sequence>MAPKGKGGDKGKGKDAGVADKAKKGKKDGYQQMNARHILCAKHSKKEEALAKLNEGSKFDDVAREFSEDKARAGGALGWKTKDSLLEDFWQAAVNLQPSTTTKPVWTECKTAEGYHIIMLEGGK</sequence>
<organism evidence="9 10">
    <name type="scientific">Dothistroma septosporum (strain NZE10 / CBS 128990)</name>
    <name type="common">Red band needle blight fungus</name>
    <name type="synonym">Mycosphaerella pini</name>
    <dbReference type="NCBI Taxonomy" id="675120"/>
    <lineage>
        <taxon>Eukaryota</taxon>
        <taxon>Fungi</taxon>
        <taxon>Dikarya</taxon>
        <taxon>Ascomycota</taxon>
        <taxon>Pezizomycotina</taxon>
        <taxon>Dothideomycetes</taxon>
        <taxon>Dothideomycetidae</taxon>
        <taxon>Mycosphaerellales</taxon>
        <taxon>Mycosphaerellaceae</taxon>
        <taxon>Dothistroma</taxon>
    </lineage>
</organism>
<dbReference type="PROSITE" id="PS50198">
    <property type="entry name" value="PPIC_PPIASE_2"/>
    <property type="match status" value="1"/>
</dbReference>
<dbReference type="InterPro" id="IPR043323">
    <property type="entry name" value="PIN4"/>
</dbReference>
<keyword evidence="3 5" id="KW-0697">Rotamase</keyword>
<dbReference type="GO" id="GO:0003755">
    <property type="term" value="F:peptidyl-prolyl cis-trans isomerase activity"/>
    <property type="evidence" value="ECO:0007669"/>
    <property type="project" value="UniProtKB-UniRule"/>
</dbReference>
<evidence type="ECO:0000256" key="5">
    <source>
        <dbReference type="PROSITE-ProRule" id="PRU00278"/>
    </source>
</evidence>
<evidence type="ECO:0000313" key="9">
    <source>
        <dbReference type="EMBL" id="EME49774.1"/>
    </source>
</evidence>